<dbReference type="GO" id="GO:0006629">
    <property type="term" value="P:lipid metabolic process"/>
    <property type="evidence" value="ECO:0007669"/>
    <property type="project" value="UniProtKB-KW"/>
</dbReference>
<organism evidence="9">
    <name type="scientific">Schistosoma haematobium</name>
    <name type="common">Blood fluke</name>
    <dbReference type="NCBI Taxonomy" id="6185"/>
    <lineage>
        <taxon>Eukaryota</taxon>
        <taxon>Metazoa</taxon>
        <taxon>Spiralia</taxon>
        <taxon>Lophotrochozoa</taxon>
        <taxon>Platyhelminthes</taxon>
        <taxon>Trematoda</taxon>
        <taxon>Digenea</taxon>
        <taxon>Strigeidida</taxon>
        <taxon>Schistosomatoidea</taxon>
        <taxon>Schistosomatidae</taxon>
        <taxon>Schistosoma</taxon>
    </lineage>
</organism>
<dbReference type="PANTHER" id="PTHR19353">
    <property type="entry name" value="FATTY ACID DESATURASE 2"/>
    <property type="match status" value="1"/>
</dbReference>
<dbReference type="Gene3D" id="3.10.120.10">
    <property type="entry name" value="Cytochrome b5-like heme/steroid binding domain"/>
    <property type="match status" value="1"/>
</dbReference>
<proteinExistence type="inferred from homology"/>
<comment type="subcellular location">
    <subcellularLocation>
        <location evidence="1">Membrane</location>
        <topology evidence="1">Multi-pass membrane protein</topology>
    </subcellularLocation>
</comment>
<evidence type="ECO:0000256" key="1">
    <source>
        <dbReference type="ARBA" id="ARBA00004141"/>
    </source>
</evidence>
<dbReference type="Pfam" id="PF00173">
    <property type="entry name" value="Cyt-b5"/>
    <property type="match status" value="1"/>
</dbReference>
<keyword evidence="3" id="KW-0812">Transmembrane</keyword>
<keyword evidence="4" id="KW-1133">Transmembrane helix</keyword>
<dbReference type="GO" id="GO:0016020">
    <property type="term" value="C:membrane"/>
    <property type="evidence" value="ECO:0007669"/>
    <property type="project" value="UniProtKB-SubCell"/>
</dbReference>
<evidence type="ECO:0000256" key="7">
    <source>
        <dbReference type="ARBA" id="ARBA00023136"/>
    </source>
</evidence>
<dbReference type="STRING" id="6185.A0A095C7T1"/>
<name>A0A095C7T1_SCHHA</name>
<evidence type="ECO:0000256" key="4">
    <source>
        <dbReference type="ARBA" id="ARBA00022989"/>
    </source>
</evidence>
<dbReference type="PANTHER" id="PTHR19353:SF88">
    <property type="entry name" value="DELTA(5) FATTY ACID DESATURASE FAT-4"/>
    <property type="match status" value="1"/>
</dbReference>
<dbReference type="InterPro" id="IPR001199">
    <property type="entry name" value="Cyt_B5-like_heme/steroid-bd"/>
</dbReference>
<dbReference type="InterPro" id="IPR012171">
    <property type="entry name" value="Fatty_acid_desaturase"/>
</dbReference>
<dbReference type="Pfam" id="PF00487">
    <property type="entry name" value="FA_desaturase"/>
    <property type="match status" value="2"/>
</dbReference>
<sequence length="390" mass="45860">MAKGLINWGEVKKHQSLKDRWIVIDNKVYDVSSWQNRHPGGRKVIGHYAGQDATGAFIAFHKNRQYAEKFLGAYYVGDLDQDCPEDKDINCKIKEYHEDLEGVRNILVQKGQASWLQHDLGHLSVFGSTRINHIFHEIILGLTKGASCHWWNHMHSQHHAKPNVIDKDPDTRLEPIFVVGDNVLRRAASPESKWTWHFPYEHQHKYFFLKITPHCTNCKTLSTWVQLDLLENLSLYKSITCHLSSLIWTLDIQHHCTESRENRVIESHWFTWVSQSNHLAMPVDYDRAEPWFRLQLNGTCNVENSLFNDWFTGHLNFQIEHHLFPTMPRHNYHLVRPYVKALCEKYNLPYRVKPIGIAFKDVFKILKSSAESWKKVKCEKEKCMKKLLDE</sequence>
<evidence type="ECO:0000313" key="9">
    <source>
        <dbReference type="EMBL" id="KGB38198.1"/>
    </source>
</evidence>
<dbReference type="GO" id="GO:0016717">
    <property type="term" value="F:oxidoreductase activity, acting on paired donors, with oxidation of a pair of donors resulting in the reduction of molecular oxygen to two molecules of water"/>
    <property type="evidence" value="ECO:0007669"/>
    <property type="project" value="TreeGrafter"/>
</dbReference>
<keyword evidence="5" id="KW-0560">Oxidoreductase</keyword>
<evidence type="ECO:0000259" key="8">
    <source>
        <dbReference type="PROSITE" id="PS50255"/>
    </source>
</evidence>
<dbReference type="EMBL" id="KL250986">
    <property type="protein sequence ID" value="KGB38198.1"/>
    <property type="molecule type" value="Genomic_DNA"/>
</dbReference>
<dbReference type="AlphaFoldDB" id="A0A095C7T1"/>
<dbReference type="PIRSF" id="PIRSF015921">
    <property type="entry name" value="FA_sphinglp_des"/>
    <property type="match status" value="1"/>
</dbReference>
<reference evidence="9" key="1">
    <citation type="journal article" date="2012" name="Nat. Genet.">
        <title>Whole-genome sequence of Schistosoma haematobium.</title>
        <authorList>
            <person name="Young N.D."/>
            <person name="Jex A.R."/>
            <person name="Li B."/>
            <person name="Liu S."/>
            <person name="Yang L."/>
            <person name="Xiong Z."/>
            <person name="Li Y."/>
            <person name="Cantacessi C."/>
            <person name="Hall R.S."/>
            <person name="Xu X."/>
            <person name="Chen F."/>
            <person name="Wu X."/>
            <person name="Zerlotini A."/>
            <person name="Oliveira G."/>
            <person name="Hofmann A."/>
            <person name="Zhang G."/>
            <person name="Fang X."/>
            <person name="Kang Y."/>
            <person name="Campbell B.E."/>
            <person name="Loukas A."/>
            <person name="Ranganathan S."/>
            <person name="Rollinson D."/>
            <person name="Rinaldi G."/>
            <person name="Brindley P.J."/>
            <person name="Yang H."/>
            <person name="Wang J."/>
            <person name="Wang J."/>
            <person name="Gasser R.B."/>
        </authorList>
    </citation>
    <scope>NUCLEOTIDE SEQUENCE [LARGE SCALE GENOMIC DNA]</scope>
</reference>
<gene>
    <name evidence="9" type="ORF">MS3_06568</name>
</gene>
<keyword evidence="7" id="KW-0472">Membrane</keyword>
<accession>A0A095C7T1</accession>
<protein>
    <submittedName>
        <fullName evidence="9">Fatty acid desaturase 2</fullName>
    </submittedName>
</protein>
<evidence type="ECO:0000256" key="5">
    <source>
        <dbReference type="ARBA" id="ARBA00023002"/>
    </source>
</evidence>
<evidence type="ECO:0000256" key="3">
    <source>
        <dbReference type="ARBA" id="ARBA00022692"/>
    </source>
</evidence>
<comment type="similarity">
    <text evidence="2">Belongs to the fatty acid desaturase type 1 family.</text>
</comment>
<dbReference type="SMART" id="SM01117">
    <property type="entry name" value="Cyt-b5"/>
    <property type="match status" value="1"/>
</dbReference>
<dbReference type="PRINTS" id="PR00363">
    <property type="entry name" value="CYTOCHROMEB5"/>
</dbReference>
<keyword evidence="6" id="KW-0443">Lipid metabolism</keyword>
<dbReference type="SUPFAM" id="SSF55856">
    <property type="entry name" value="Cytochrome b5-like heme/steroid binding domain"/>
    <property type="match status" value="1"/>
</dbReference>
<evidence type="ECO:0000256" key="6">
    <source>
        <dbReference type="ARBA" id="ARBA00023098"/>
    </source>
</evidence>
<feature type="domain" description="Cytochrome b5 heme-binding" evidence="8">
    <location>
        <begin position="3"/>
        <end position="80"/>
    </location>
</feature>
<dbReference type="PROSITE" id="PS50255">
    <property type="entry name" value="CYTOCHROME_B5_2"/>
    <property type="match status" value="1"/>
</dbReference>
<dbReference type="InterPro" id="IPR005804">
    <property type="entry name" value="FA_desaturase_dom"/>
</dbReference>
<dbReference type="CDD" id="cd03506">
    <property type="entry name" value="Delta6-FADS-like"/>
    <property type="match status" value="1"/>
</dbReference>
<evidence type="ECO:0000256" key="2">
    <source>
        <dbReference type="ARBA" id="ARBA00009295"/>
    </source>
</evidence>
<dbReference type="InterPro" id="IPR036400">
    <property type="entry name" value="Cyt_B5-like_heme/steroid_sf"/>
</dbReference>